<name>A0A4R4V9G1_9ACTN</name>
<evidence type="ECO:0000313" key="2">
    <source>
        <dbReference type="Proteomes" id="UP000295258"/>
    </source>
</evidence>
<accession>A0A4R4V9G1</accession>
<dbReference type="EMBL" id="SMKO01000070">
    <property type="protein sequence ID" value="TDD01988.1"/>
    <property type="molecule type" value="Genomic_DNA"/>
</dbReference>
<keyword evidence="2" id="KW-1185">Reference proteome</keyword>
<protein>
    <submittedName>
        <fullName evidence="1">Uncharacterized protein</fullName>
    </submittedName>
</protein>
<gene>
    <name evidence="1" type="ORF">E1292_24665</name>
</gene>
<evidence type="ECO:0000313" key="1">
    <source>
        <dbReference type="EMBL" id="TDD01988.1"/>
    </source>
</evidence>
<comment type="caution">
    <text evidence="1">The sequence shown here is derived from an EMBL/GenBank/DDBJ whole genome shotgun (WGS) entry which is preliminary data.</text>
</comment>
<dbReference type="RefSeq" id="WP_132597586.1">
    <property type="nucleotide sequence ID" value="NZ_SMKO01000070.1"/>
</dbReference>
<sequence>MTAPDPDGLVIDADGRRASGRDFQALADQHEQLTAALRGSLEAGSGLPFEEIDGPFNQLAEHLLHHHIATGDGLRVAGDGQVVMADRNVAVEQLNSAAVQRRM</sequence>
<dbReference type="AlphaFoldDB" id="A0A4R4V9G1"/>
<dbReference type="Proteomes" id="UP000295258">
    <property type="component" value="Unassembled WGS sequence"/>
</dbReference>
<reference evidence="1 2" key="1">
    <citation type="submission" date="2019-03" db="EMBL/GenBank/DDBJ databases">
        <title>Draft genome sequences of novel Actinobacteria.</title>
        <authorList>
            <person name="Sahin N."/>
            <person name="Ay H."/>
            <person name="Saygin H."/>
        </authorList>
    </citation>
    <scope>NUCLEOTIDE SEQUENCE [LARGE SCALE GENOMIC DNA]</scope>
    <source>
        <strain evidence="1 2">KC310</strain>
    </source>
</reference>
<organism evidence="1 2">
    <name type="scientific">Nonomuraea deserti</name>
    <dbReference type="NCBI Taxonomy" id="1848322"/>
    <lineage>
        <taxon>Bacteria</taxon>
        <taxon>Bacillati</taxon>
        <taxon>Actinomycetota</taxon>
        <taxon>Actinomycetes</taxon>
        <taxon>Streptosporangiales</taxon>
        <taxon>Streptosporangiaceae</taxon>
        <taxon>Nonomuraea</taxon>
    </lineage>
</organism>
<proteinExistence type="predicted"/>